<dbReference type="Proteomes" id="UP000601789">
    <property type="component" value="Unassembled WGS sequence"/>
</dbReference>
<accession>A0ABS0SA46</accession>
<keyword evidence="2" id="KW-1185">Reference proteome</keyword>
<comment type="caution">
    <text evidence="1">The sequence shown here is derived from an EMBL/GenBank/DDBJ whole genome shotgun (WGS) entry which is preliminary data.</text>
</comment>
<reference evidence="1 2" key="1">
    <citation type="submission" date="2020-10" db="EMBL/GenBank/DDBJ databases">
        <title>Aquamicrobium zhengzhouensis sp. nov., a exopolysaccharide producing bacterium isolated from farmland soil.</title>
        <authorList>
            <person name="Wang X."/>
        </authorList>
    </citation>
    <scope>NUCLEOTIDE SEQUENCE [LARGE SCALE GENOMIC DNA]</scope>
    <source>
        <strain evidence="2">cd-1</strain>
    </source>
</reference>
<evidence type="ECO:0000313" key="1">
    <source>
        <dbReference type="EMBL" id="MBI1620160.1"/>
    </source>
</evidence>
<dbReference type="Pfam" id="PF09684">
    <property type="entry name" value="Tail_P2_I"/>
    <property type="match status" value="1"/>
</dbReference>
<dbReference type="EMBL" id="JADGMQ010000002">
    <property type="protein sequence ID" value="MBI1620160.1"/>
    <property type="molecule type" value="Genomic_DNA"/>
</dbReference>
<protein>
    <recommendedName>
        <fullName evidence="3">Phage tail protein</fullName>
    </recommendedName>
</protein>
<evidence type="ECO:0000313" key="2">
    <source>
        <dbReference type="Proteomes" id="UP000601789"/>
    </source>
</evidence>
<proteinExistence type="predicted"/>
<sequence length="275" mass="30771">MSEALLPPDSGAATSGYARIWAIWSELGPLIGTIKSYGIAHVPDDWVPWFIWDLGLEDVVPYVRDYRRALAEGPEWQRTRGTDRGIEIGIGWVESAGKVAAPDQRHSWWEFQVGFDVPASDIEQLQQLFGIINLSKAAEDELFRMFSPGADYRPVRMDLHRFDEGQMDGYSGERLWEGGPIISMGWVGAYATSTDTSSEFAMQRSDASAVCWFEGLRLDADRMGETSPATLNSVAVLALANDDYLFDDDVWPLRWPQSWEEAAEPHSASTSWGDI</sequence>
<name>A0ABS0SA46_9HYPH</name>
<gene>
    <name evidence="1" type="ORF">IOD40_05725</name>
</gene>
<organism evidence="1 2">
    <name type="scientific">Aquamicrobium zhengzhouense</name>
    <dbReference type="NCBI Taxonomy" id="2781738"/>
    <lineage>
        <taxon>Bacteria</taxon>
        <taxon>Pseudomonadati</taxon>
        <taxon>Pseudomonadota</taxon>
        <taxon>Alphaproteobacteria</taxon>
        <taxon>Hyphomicrobiales</taxon>
        <taxon>Phyllobacteriaceae</taxon>
        <taxon>Aquamicrobium</taxon>
    </lineage>
</organism>
<dbReference type="RefSeq" id="WP_198475189.1">
    <property type="nucleotide sequence ID" value="NZ_JADGMQ010000002.1"/>
</dbReference>
<evidence type="ECO:0008006" key="3">
    <source>
        <dbReference type="Google" id="ProtNLM"/>
    </source>
</evidence>
<dbReference type="InterPro" id="IPR006521">
    <property type="entry name" value="Tail_protein_I"/>
</dbReference>